<evidence type="ECO:0000256" key="6">
    <source>
        <dbReference type="SAM" id="Phobius"/>
    </source>
</evidence>
<evidence type="ECO:0000256" key="3">
    <source>
        <dbReference type="ARBA" id="ARBA00022692"/>
    </source>
</evidence>
<dbReference type="Gene3D" id="1.20.58.220">
    <property type="entry name" value="Phosphate transport system protein phou homolog 2, domain 2"/>
    <property type="match status" value="1"/>
</dbReference>
<dbReference type="NCBIfam" id="TIGR00704">
    <property type="entry name" value="NaPi_cotrn_rel"/>
    <property type="match status" value="1"/>
</dbReference>
<feature type="transmembrane region" description="Helical" evidence="6">
    <location>
        <begin position="106"/>
        <end position="121"/>
    </location>
</feature>
<reference evidence="9" key="1">
    <citation type="submission" date="2021-04" db="EMBL/GenBank/DDBJ databases">
        <title>A novel Synergistetes isolate from a pyrite-forming mixed culture.</title>
        <authorList>
            <person name="Bunk B."/>
            <person name="Sproer C."/>
            <person name="Spring S."/>
            <person name="Pester M."/>
        </authorList>
    </citation>
    <scope>NUCLEOTIDE SEQUENCE [LARGE SCALE GENOMIC DNA]</scope>
    <source>
        <strain evidence="9">J.5.4.2-T.3.5.2</strain>
    </source>
</reference>
<protein>
    <submittedName>
        <fullName evidence="8">Na/Pi cotransporter family protein</fullName>
    </submittedName>
</protein>
<dbReference type="Pfam" id="PF02690">
    <property type="entry name" value="Na_Pi_cotrans"/>
    <property type="match status" value="1"/>
</dbReference>
<sequence>MTLMQLLGGVGLFLFGIRLMGEALQDLAGDRLRRLIAALTKTPVRGVLVGTLVTILIQSSSGTTVMTVSFVHAGLMTLKQAVGVIMGANIGTTVTAQLIAFKIKDFALPIIALGVALSFIGRSKMRRYMGNGLIGFGLLFLGMTTMEEAMKFLAGRQDLFLAFSHHPVLAVLAGVGLTVLVQSSSATVGLTIAMASQGFLPLGAAIPILFGDNIGTTITAVLASAGSGREAKQAAASHVLFNVFGVLFFMLLLPVFTQVVLLTSDDIARQLANAHTLFNVSNTLLFLPFTTPFVKLIERLVPTQGIVHETGPRFLDRRLIAAAPAAAVDAVRMEMVRMGVLALEMLDFVREAFVNDDARRIDMVNENEKLVNELNREITRFAAELGQASLSSDLASVLSLYVNGIGDVERVGDHAQNIIELFEMKQDQHIEFSPTAMAEFTSMFDKTRGAFASSVEAIRLEALPDMAEVDRIEDEIDNDEKMLRKRHIGRLNAGVCSPAASVIFIDILSNLERIGDHSRNLALGVSDVVRLREGDISHGRS</sequence>
<dbReference type="InterPro" id="IPR026022">
    <property type="entry name" value="PhoU_dom"/>
</dbReference>
<keyword evidence="2" id="KW-1003">Cell membrane</keyword>
<dbReference type="AlphaFoldDB" id="A0A9Q7AGM7"/>
<dbReference type="EMBL" id="CP072943">
    <property type="protein sequence ID" value="QTX33689.1"/>
    <property type="molecule type" value="Genomic_DNA"/>
</dbReference>
<keyword evidence="9" id="KW-1185">Reference proteome</keyword>
<evidence type="ECO:0000256" key="5">
    <source>
        <dbReference type="ARBA" id="ARBA00023136"/>
    </source>
</evidence>
<feature type="transmembrane region" description="Helical" evidence="6">
    <location>
        <begin position="81"/>
        <end position="100"/>
    </location>
</feature>
<dbReference type="GO" id="GO:0044341">
    <property type="term" value="P:sodium-dependent phosphate transport"/>
    <property type="evidence" value="ECO:0007669"/>
    <property type="project" value="InterPro"/>
</dbReference>
<evidence type="ECO:0000256" key="2">
    <source>
        <dbReference type="ARBA" id="ARBA00022475"/>
    </source>
</evidence>
<dbReference type="PANTHER" id="PTHR10010">
    <property type="entry name" value="SOLUTE CARRIER FAMILY 34 SODIUM PHOSPHATE , MEMBER 2-RELATED"/>
    <property type="match status" value="1"/>
</dbReference>
<dbReference type="KEGG" id="aram:KAR29_05160"/>
<dbReference type="NCBIfam" id="NF037997">
    <property type="entry name" value="Na_Pi_symport"/>
    <property type="match status" value="1"/>
</dbReference>
<dbReference type="InterPro" id="IPR003841">
    <property type="entry name" value="Na/Pi_transpt"/>
</dbReference>
<dbReference type="Proteomes" id="UP000671879">
    <property type="component" value="Chromosome"/>
</dbReference>
<evidence type="ECO:0000313" key="9">
    <source>
        <dbReference type="Proteomes" id="UP000671879"/>
    </source>
</evidence>
<evidence type="ECO:0000313" key="8">
    <source>
        <dbReference type="EMBL" id="QTX33689.1"/>
    </source>
</evidence>
<keyword evidence="4 6" id="KW-1133">Transmembrane helix</keyword>
<feature type="transmembrane region" description="Helical" evidence="6">
    <location>
        <begin position="159"/>
        <end position="181"/>
    </location>
</feature>
<dbReference type="InterPro" id="IPR004633">
    <property type="entry name" value="NaPi_cotrn-rel/YqeW-like"/>
</dbReference>
<organism evidence="8 9">
    <name type="scientific">Aminithiophilus ramosus</name>
    <dbReference type="NCBI Taxonomy" id="3029084"/>
    <lineage>
        <taxon>Bacteria</taxon>
        <taxon>Thermotogati</taxon>
        <taxon>Synergistota</taxon>
        <taxon>Synergistia</taxon>
        <taxon>Synergistales</taxon>
        <taxon>Aminithiophilaceae</taxon>
        <taxon>Aminithiophilus</taxon>
    </lineage>
</organism>
<comment type="subcellular location">
    <subcellularLocation>
        <location evidence="1">Cell membrane</location>
        <topology evidence="1">Multi-pass membrane protein</topology>
    </subcellularLocation>
</comment>
<dbReference type="RefSeq" id="WP_274374916.1">
    <property type="nucleotide sequence ID" value="NZ_CP072943.1"/>
</dbReference>
<evidence type="ECO:0000259" key="7">
    <source>
        <dbReference type="Pfam" id="PF01895"/>
    </source>
</evidence>
<feature type="transmembrane region" description="Helical" evidence="6">
    <location>
        <begin position="45"/>
        <end position="69"/>
    </location>
</feature>
<dbReference type="PANTHER" id="PTHR10010:SF46">
    <property type="entry name" value="SODIUM-DEPENDENT PHOSPHATE TRANSPORT PROTEIN 2B"/>
    <property type="match status" value="1"/>
</dbReference>
<evidence type="ECO:0000256" key="4">
    <source>
        <dbReference type="ARBA" id="ARBA00022989"/>
    </source>
</evidence>
<dbReference type="GO" id="GO:0005436">
    <property type="term" value="F:sodium:phosphate symporter activity"/>
    <property type="evidence" value="ECO:0007669"/>
    <property type="project" value="InterPro"/>
</dbReference>
<name>A0A9Q7AGM7_9BACT</name>
<dbReference type="Pfam" id="PF01895">
    <property type="entry name" value="PhoU"/>
    <property type="match status" value="2"/>
</dbReference>
<dbReference type="GO" id="GO:0005886">
    <property type="term" value="C:plasma membrane"/>
    <property type="evidence" value="ECO:0007669"/>
    <property type="project" value="UniProtKB-SubCell"/>
</dbReference>
<feature type="domain" description="PhoU" evidence="7">
    <location>
        <begin position="336"/>
        <end position="420"/>
    </location>
</feature>
<keyword evidence="3 6" id="KW-0812">Transmembrane</keyword>
<gene>
    <name evidence="8" type="ORF">KAR29_05160</name>
</gene>
<dbReference type="SUPFAM" id="SSF109755">
    <property type="entry name" value="PhoU-like"/>
    <property type="match status" value="1"/>
</dbReference>
<evidence type="ECO:0000256" key="1">
    <source>
        <dbReference type="ARBA" id="ARBA00004651"/>
    </source>
</evidence>
<feature type="domain" description="PhoU" evidence="7">
    <location>
        <begin position="441"/>
        <end position="522"/>
    </location>
</feature>
<keyword evidence="5 6" id="KW-0472">Membrane</keyword>
<dbReference type="InterPro" id="IPR038078">
    <property type="entry name" value="PhoU-like_sf"/>
</dbReference>
<feature type="transmembrane region" description="Helical" evidence="6">
    <location>
        <begin position="239"/>
        <end position="262"/>
    </location>
</feature>
<proteinExistence type="predicted"/>
<accession>A0A9Q7AGM7</accession>